<sequence length="99" mass="11330">MNSYKELLKQREALEQQIKEAREREVANALAQVRTLVDEFGLTVQDVFPSMRAPSRGRSATAGSKVPPKYRDPVTGKTWTGRGKPPRWMPKENREQYAI</sequence>
<dbReference type="GO" id="GO:0003677">
    <property type="term" value="F:DNA binding"/>
    <property type="evidence" value="ECO:0007669"/>
    <property type="project" value="UniProtKB-KW"/>
</dbReference>
<feature type="coiled-coil region" evidence="5">
    <location>
        <begin position="4"/>
        <end position="39"/>
    </location>
</feature>
<comment type="subcellular location">
    <subcellularLocation>
        <location evidence="1">Cytoplasm</location>
        <location evidence="1">Nucleoid</location>
    </subcellularLocation>
</comment>
<comment type="similarity">
    <text evidence="2">Belongs to the histone-like protein H-NS family.</text>
</comment>
<feature type="domain" description="DNA-binding protein H-NS-like C-terminal" evidence="7">
    <location>
        <begin position="60"/>
        <end position="99"/>
    </location>
</feature>
<dbReference type="OrthoDB" id="5297879at2"/>
<dbReference type="Pfam" id="PF00816">
    <property type="entry name" value="Histone_HNS"/>
    <property type="match status" value="1"/>
</dbReference>
<keyword evidence="5" id="KW-0175">Coiled coil</keyword>
<evidence type="ECO:0000256" key="4">
    <source>
        <dbReference type="ARBA" id="ARBA00023125"/>
    </source>
</evidence>
<dbReference type="PANTHER" id="PTHR38097">
    <property type="match status" value="1"/>
</dbReference>
<dbReference type="Proteomes" id="UP000252174">
    <property type="component" value="Unassembled WGS sequence"/>
</dbReference>
<proteinExistence type="inferred from homology"/>
<dbReference type="Gene3D" id="4.10.430.30">
    <property type="match status" value="1"/>
</dbReference>
<gene>
    <name evidence="8" type="ORF">DFR45_101509</name>
</gene>
<evidence type="ECO:0000313" key="8">
    <source>
        <dbReference type="EMBL" id="RCX11971.1"/>
    </source>
</evidence>
<evidence type="ECO:0000256" key="2">
    <source>
        <dbReference type="ARBA" id="ARBA00010610"/>
    </source>
</evidence>
<evidence type="ECO:0000259" key="7">
    <source>
        <dbReference type="SMART" id="SM00528"/>
    </source>
</evidence>
<feature type="region of interest" description="Disordered" evidence="6">
    <location>
        <begin position="52"/>
        <end position="99"/>
    </location>
</feature>
<dbReference type="PANTHER" id="PTHR38097:SF2">
    <property type="entry name" value="DNA-BINDING PROTEIN STPA"/>
    <property type="match status" value="1"/>
</dbReference>
<name>A0A369ARW3_9BURK</name>
<protein>
    <submittedName>
        <fullName evidence="8">DNA-binding protein H-NS</fullName>
    </submittedName>
</protein>
<keyword evidence="4 8" id="KW-0238">DNA-binding</keyword>
<evidence type="ECO:0000256" key="5">
    <source>
        <dbReference type="SAM" id="Coils"/>
    </source>
</evidence>
<dbReference type="AlphaFoldDB" id="A0A369ARW3"/>
<comment type="caution">
    <text evidence="8">The sequence shown here is derived from an EMBL/GenBank/DDBJ whole genome shotgun (WGS) entry which is preliminary data.</text>
</comment>
<keyword evidence="9" id="KW-1185">Reference proteome</keyword>
<dbReference type="SUPFAM" id="SSF81273">
    <property type="entry name" value="H-NS histone-like proteins"/>
    <property type="match status" value="1"/>
</dbReference>
<dbReference type="GO" id="GO:0009295">
    <property type="term" value="C:nucleoid"/>
    <property type="evidence" value="ECO:0007669"/>
    <property type="project" value="UniProtKB-SubCell"/>
</dbReference>
<feature type="compositionally biased region" description="Basic and acidic residues" evidence="6">
    <location>
        <begin position="89"/>
        <end position="99"/>
    </location>
</feature>
<dbReference type="RefSeq" id="WP_114482096.1">
    <property type="nucleotide sequence ID" value="NZ_QPJU01000001.1"/>
</dbReference>
<reference evidence="8 9" key="1">
    <citation type="submission" date="2018-07" db="EMBL/GenBank/DDBJ databases">
        <title>Genomic Encyclopedia of Type Strains, Phase IV (KMG-IV): sequencing the most valuable type-strain genomes for metagenomic binning, comparative biology and taxonomic classification.</title>
        <authorList>
            <person name="Goeker M."/>
        </authorList>
    </citation>
    <scope>NUCLEOTIDE SEQUENCE [LARGE SCALE GENOMIC DNA]</scope>
    <source>
        <strain evidence="8 9">DSM 100911</strain>
    </source>
</reference>
<evidence type="ECO:0000256" key="3">
    <source>
        <dbReference type="ARBA" id="ARBA00022490"/>
    </source>
</evidence>
<keyword evidence="3" id="KW-0963">Cytoplasm</keyword>
<evidence type="ECO:0000256" key="1">
    <source>
        <dbReference type="ARBA" id="ARBA00004453"/>
    </source>
</evidence>
<dbReference type="InterPro" id="IPR027444">
    <property type="entry name" value="H-NS_C_dom"/>
</dbReference>
<evidence type="ECO:0000256" key="6">
    <source>
        <dbReference type="SAM" id="MobiDB-lite"/>
    </source>
</evidence>
<dbReference type="EMBL" id="QPJU01000001">
    <property type="protein sequence ID" value="RCX11971.1"/>
    <property type="molecule type" value="Genomic_DNA"/>
</dbReference>
<evidence type="ECO:0000313" key="9">
    <source>
        <dbReference type="Proteomes" id="UP000252174"/>
    </source>
</evidence>
<dbReference type="SMART" id="SM00528">
    <property type="entry name" value="HNS"/>
    <property type="match status" value="1"/>
</dbReference>
<accession>A0A369ARW3</accession>
<organism evidence="8 9">
    <name type="scientific">Extensimonas vulgaris</name>
    <dbReference type="NCBI Taxonomy" id="1031594"/>
    <lineage>
        <taxon>Bacteria</taxon>
        <taxon>Pseudomonadati</taxon>
        <taxon>Pseudomonadota</taxon>
        <taxon>Betaproteobacteria</taxon>
        <taxon>Burkholderiales</taxon>
        <taxon>Comamonadaceae</taxon>
        <taxon>Extensimonas</taxon>
    </lineage>
</organism>